<dbReference type="EMBL" id="BAAAPF010000252">
    <property type="protein sequence ID" value="GAA1499616.1"/>
    <property type="molecule type" value="Genomic_DNA"/>
</dbReference>
<feature type="region of interest" description="Disordered" evidence="1">
    <location>
        <begin position="25"/>
        <end position="61"/>
    </location>
</feature>
<dbReference type="RefSeq" id="WP_344293063.1">
    <property type="nucleotide sequence ID" value="NZ_BAAAPF010000252.1"/>
</dbReference>
<organism evidence="3 4">
    <name type="scientific">Streptomyces synnematoformans</name>
    <dbReference type="NCBI Taxonomy" id="415721"/>
    <lineage>
        <taxon>Bacteria</taxon>
        <taxon>Bacillati</taxon>
        <taxon>Actinomycetota</taxon>
        <taxon>Actinomycetes</taxon>
        <taxon>Kitasatosporales</taxon>
        <taxon>Streptomycetaceae</taxon>
        <taxon>Streptomyces</taxon>
    </lineage>
</organism>
<gene>
    <name evidence="3" type="ORF">GCM10009802_53580</name>
</gene>
<proteinExistence type="predicted"/>
<evidence type="ECO:0000256" key="1">
    <source>
        <dbReference type="SAM" id="MobiDB-lite"/>
    </source>
</evidence>
<feature type="chain" id="PRO_5046686768" description="Lipoprotein" evidence="2">
    <location>
        <begin position="24"/>
        <end position="222"/>
    </location>
</feature>
<comment type="caution">
    <text evidence="3">The sequence shown here is derived from an EMBL/GenBank/DDBJ whole genome shotgun (WGS) entry which is preliminary data.</text>
</comment>
<dbReference type="Proteomes" id="UP001500443">
    <property type="component" value="Unassembled WGS sequence"/>
</dbReference>
<keyword evidence="4" id="KW-1185">Reference proteome</keyword>
<keyword evidence="2" id="KW-0732">Signal</keyword>
<dbReference type="PROSITE" id="PS51257">
    <property type="entry name" value="PROKAR_LIPOPROTEIN"/>
    <property type="match status" value="1"/>
</dbReference>
<accession>A0ABN1ZI77</accession>
<sequence>MVRRPYRSATLAAVAAAALLVSACGGDDSGSSDDKIEGASKSSPAASPSAPGTDADAPEIELPQSVELVFEGWESDDPEEQAVLDSGAQRQRATYEAITRNPPNPNTEFIALYNMKGTGAWTSLQEWIGEFRDAGATVEGTFRFFAPEVKVADNGTTARLRFCSDEREVDQKNRETGKVLTQADPYEYVEYRTTLQKNDEGAWQTADVTNHRDACDAGGLSP</sequence>
<evidence type="ECO:0000256" key="2">
    <source>
        <dbReference type="SAM" id="SignalP"/>
    </source>
</evidence>
<evidence type="ECO:0000313" key="4">
    <source>
        <dbReference type="Proteomes" id="UP001500443"/>
    </source>
</evidence>
<reference evidence="3 4" key="1">
    <citation type="journal article" date="2019" name="Int. J. Syst. Evol. Microbiol.">
        <title>The Global Catalogue of Microorganisms (GCM) 10K type strain sequencing project: providing services to taxonomists for standard genome sequencing and annotation.</title>
        <authorList>
            <consortium name="The Broad Institute Genomics Platform"/>
            <consortium name="The Broad Institute Genome Sequencing Center for Infectious Disease"/>
            <person name="Wu L."/>
            <person name="Ma J."/>
        </authorList>
    </citation>
    <scope>NUCLEOTIDE SEQUENCE [LARGE SCALE GENOMIC DNA]</scope>
    <source>
        <strain evidence="3 4">JCM 15481</strain>
    </source>
</reference>
<protein>
    <recommendedName>
        <fullName evidence="5">Lipoprotein</fullName>
    </recommendedName>
</protein>
<evidence type="ECO:0008006" key="5">
    <source>
        <dbReference type="Google" id="ProtNLM"/>
    </source>
</evidence>
<feature type="signal peptide" evidence="2">
    <location>
        <begin position="1"/>
        <end position="23"/>
    </location>
</feature>
<evidence type="ECO:0000313" key="3">
    <source>
        <dbReference type="EMBL" id="GAA1499616.1"/>
    </source>
</evidence>
<feature type="compositionally biased region" description="Low complexity" evidence="1">
    <location>
        <begin position="39"/>
        <end position="55"/>
    </location>
</feature>
<name>A0ABN1ZI77_9ACTN</name>